<organism evidence="1 2">
    <name type="scientific">Orbilia ellipsospora</name>
    <dbReference type="NCBI Taxonomy" id="2528407"/>
    <lineage>
        <taxon>Eukaryota</taxon>
        <taxon>Fungi</taxon>
        <taxon>Dikarya</taxon>
        <taxon>Ascomycota</taxon>
        <taxon>Pezizomycotina</taxon>
        <taxon>Orbiliomycetes</taxon>
        <taxon>Orbiliales</taxon>
        <taxon>Orbiliaceae</taxon>
        <taxon>Orbilia</taxon>
    </lineage>
</organism>
<dbReference type="PANTHER" id="PTHR42085:SF2">
    <property type="entry name" value="F-BOX DOMAIN-CONTAINING PROTEIN"/>
    <property type="match status" value="1"/>
</dbReference>
<protein>
    <recommendedName>
        <fullName evidence="3">F-box domain-containing protein</fullName>
    </recommendedName>
</protein>
<sequence length="353" mass="41293">MVTKPNRPTFLTLPLEIRNHIYEYLLIFNISPLPPPPDHLSYWIDIPKPALDLSILRVNKQIYDEASRVLYSHNVFPVRIKTMGGSFRDRDDNLVFYDVTYQTLWETIQYRNALPWDKPPRYYHDTQHGSFPFYRLPASDISLPPFKQYRHLLRRFHIAIIDLSVYAASECFQSDTVPEDPKYRKLSKSMLMPFVTTRLKELLHDCQGNANVKVEVYPEFLHPSPRRHGPIPYDEFTPDVVSSIHPVVFKDLAYLVHPLTIPKWKWNVKVRHPAGERFEEYMKDAWEECDGDEGWSEGEMGSFGEMELDVGYTWAIEEGRLVAIGEWANFPRGPRVCEFPGILPPRVAEEQDI</sequence>
<accession>A0AAV9X4S2</accession>
<dbReference type="EMBL" id="JAVHJO010000010">
    <property type="protein sequence ID" value="KAK6535308.1"/>
    <property type="molecule type" value="Genomic_DNA"/>
</dbReference>
<evidence type="ECO:0000313" key="1">
    <source>
        <dbReference type="EMBL" id="KAK6535308.1"/>
    </source>
</evidence>
<gene>
    <name evidence="1" type="ORF">TWF694_001772</name>
</gene>
<comment type="caution">
    <text evidence="1">The sequence shown here is derived from an EMBL/GenBank/DDBJ whole genome shotgun (WGS) entry which is preliminary data.</text>
</comment>
<proteinExistence type="predicted"/>
<dbReference type="InterPro" id="IPR038883">
    <property type="entry name" value="AN11006-like"/>
</dbReference>
<dbReference type="AlphaFoldDB" id="A0AAV9X4S2"/>
<keyword evidence="2" id="KW-1185">Reference proteome</keyword>
<dbReference type="PANTHER" id="PTHR42085">
    <property type="entry name" value="F-BOX DOMAIN-CONTAINING PROTEIN"/>
    <property type="match status" value="1"/>
</dbReference>
<name>A0AAV9X4S2_9PEZI</name>
<reference evidence="1 2" key="1">
    <citation type="submission" date="2019-10" db="EMBL/GenBank/DDBJ databases">
        <authorList>
            <person name="Palmer J.M."/>
        </authorList>
    </citation>
    <scope>NUCLEOTIDE SEQUENCE [LARGE SCALE GENOMIC DNA]</scope>
    <source>
        <strain evidence="1 2">TWF694</strain>
    </source>
</reference>
<dbReference type="Proteomes" id="UP001365542">
    <property type="component" value="Unassembled WGS sequence"/>
</dbReference>
<evidence type="ECO:0008006" key="3">
    <source>
        <dbReference type="Google" id="ProtNLM"/>
    </source>
</evidence>
<evidence type="ECO:0000313" key="2">
    <source>
        <dbReference type="Proteomes" id="UP001365542"/>
    </source>
</evidence>